<dbReference type="Proteomes" id="UP001229244">
    <property type="component" value="Unassembled WGS sequence"/>
</dbReference>
<dbReference type="EMBL" id="JAUSUL010000002">
    <property type="protein sequence ID" value="MDQ0316044.1"/>
    <property type="molecule type" value="Genomic_DNA"/>
</dbReference>
<feature type="binding site" evidence="2">
    <location>
        <position position="243"/>
    </location>
    <ligand>
        <name>Mg(2+)</name>
        <dbReference type="ChEBI" id="CHEBI:18420"/>
        <label>3</label>
    </ligand>
</feature>
<dbReference type="AlphaFoldDB" id="A0AAE3VNT7"/>
<feature type="binding site" evidence="2">
    <location>
        <position position="99"/>
    </location>
    <ligand>
        <name>Mg(2+)</name>
        <dbReference type="ChEBI" id="CHEBI:18420"/>
        <label>4</label>
    </ligand>
</feature>
<evidence type="ECO:0000256" key="1">
    <source>
        <dbReference type="ARBA" id="ARBA00022977"/>
    </source>
</evidence>
<feature type="binding site" evidence="2">
    <location>
        <position position="71"/>
    </location>
    <ligand>
        <name>Mg(2+)</name>
        <dbReference type="ChEBI" id="CHEBI:18420"/>
        <label>1</label>
    </ligand>
</feature>
<dbReference type="Pfam" id="PF00586">
    <property type="entry name" value="AIRS"/>
    <property type="match status" value="1"/>
</dbReference>
<proteinExistence type="inferred from homology"/>
<dbReference type="GO" id="GO:0005524">
    <property type="term" value="F:ATP binding"/>
    <property type="evidence" value="ECO:0007669"/>
    <property type="project" value="UniProtKB-UniRule"/>
</dbReference>
<accession>A0AAE3VNT7</accession>
<keyword evidence="2 6" id="KW-0808">Transferase</keyword>
<reference evidence="6" key="1">
    <citation type="submission" date="2023-07" db="EMBL/GenBank/DDBJ databases">
        <title>Genomic Encyclopedia of Type Strains, Phase IV (KMG-IV): sequencing the most valuable type-strain genomes for metagenomic binning, comparative biology and taxonomic classification.</title>
        <authorList>
            <person name="Goeker M."/>
        </authorList>
    </citation>
    <scope>NUCLEOTIDE SEQUENCE</scope>
    <source>
        <strain evidence="6">DSM 21202</strain>
    </source>
</reference>
<keyword evidence="1 2" id="KW-0784">Thiamine biosynthesis</keyword>
<dbReference type="CDD" id="cd02194">
    <property type="entry name" value="ThiL"/>
    <property type="match status" value="1"/>
</dbReference>
<evidence type="ECO:0000256" key="2">
    <source>
        <dbReference type="HAMAP-Rule" id="MF_02128"/>
    </source>
</evidence>
<feature type="binding site" evidence="2">
    <location>
        <position position="54"/>
    </location>
    <ligand>
        <name>Mg(2+)</name>
        <dbReference type="ChEBI" id="CHEBI:18420"/>
        <label>4</label>
    </ligand>
</feature>
<dbReference type="InterPro" id="IPR016188">
    <property type="entry name" value="PurM-like_N"/>
</dbReference>
<dbReference type="EC" id="2.7.4.16" evidence="2"/>
<feature type="binding site" evidence="2">
    <location>
        <position position="99"/>
    </location>
    <ligand>
        <name>Mg(2+)</name>
        <dbReference type="ChEBI" id="CHEBI:18420"/>
        <label>2</label>
    </ligand>
</feature>
<comment type="pathway">
    <text evidence="2">Cofactor biosynthesis; thiamine diphosphate biosynthesis; thiamine diphosphate from thiamine phosphate: step 1/1.</text>
</comment>
<keyword evidence="2" id="KW-0479">Metal-binding</keyword>
<dbReference type="NCBIfam" id="TIGR01379">
    <property type="entry name" value="thiL"/>
    <property type="match status" value="1"/>
</dbReference>
<dbReference type="SUPFAM" id="SSF56042">
    <property type="entry name" value="PurM C-terminal domain-like"/>
    <property type="match status" value="1"/>
</dbReference>
<evidence type="ECO:0000259" key="4">
    <source>
        <dbReference type="Pfam" id="PF00586"/>
    </source>
</evidence>
<dbReference type="HAMAP" id="MF_02128">
    <property type="entry name" value="TMP_kinase"/>
    <property type="match status" value="1"/>
</dbReference>
<keyword evidence="2" id="KW-0547">Nucleotide-binding</keyword>
<dbReference type="Gene3D" id="3.90.650.10">
    <property type="entry name" value="PurM-like C-terminal domain"/>
    <property type="match status" value="1"/>
</dbReference>
<dbReference type="SUPFAM" id="SSF55326">
    <property type="entry name" value="PurM N-terminal domain-like"/>
    <property type="match status" value="1"/>
</dbReference>
<dbReference type="InterPro" id="IPR006283">
    <property type="entry name" value="ThiL-like"/>
</dbReference>
<dbReference type="InterPro" id="IPR010918">
    <property type="entry name" value="PurM-like_C_dom"/>
</dbReference>
<gene>
    <name evidence="2" type="primary">thiL</name>
    <name evidence="6" type="ORF">J2S73_002501</name>
</gene>
<feature type="binding site" evidence="2">
    <location>
        <position position="99"/>
    </location>
    <ligand>
        <name>Mg(2+)</name>
        <dbReference type="ChEBI" id="CHEBI:18420"/>
        <label>3</label>
    </ligand>
</feature>
<evidence type="ECO:0000259" key="5">
    <source>
        <dbReference type="Pfam" id="PF02769"/>
    </source>
</evidence>
<evidence type="ECO:0000313" key="6">
    <source>
        <dbReference type="EMBL" id="MDQ0316044.1"/>
    </source>
</evidence>
<feature type="binding site" evidence="2">
    <location>
        <begin position="146"/>
        <end position="147"/>
    </location>
    <ligand>
        <name>ATP</name>
        <dbReference type="ChEBI" id="CHEBI:30616"/>
    </ligand>
</feature>
<dbReference type="Gene3D" id="3.30.1330.10">
    <property type="entry name" value="PurM-like, N-terminal domain"/>
    <property type="match status" value="1"/>
</dbReference>
<feature type="domain" description="PurM-like N-terminal" evidence="4">
    <location>
        <begin position="53"/>
        <end position="164"/>
    </location>
</feature>
<dbReference type="InterPro" id="IPR036921">
    <property type="entry name" value="PurM-like_N_sf"/>
</dbReference>
<comment type="function">
    <text evidence="2">Catalyzes the ATP-dependent phosphorylation of thiamine-monophosphate (TMP) to form thiamine-pyrophosphate (TPP), the active form of vitamin B1.</text>
</comment>
<dbReference type="GO" id="GO:0009229">
    <property type="term" value="P:thiamine diphosphate biosynthetic process"/>
    <property type="evidence" value="ECO:0007669"/>
    <property type="project" value="UniProtKB-UniRule"/>
</dbReference>
<keyword evidence="2" id="KW-0460">Magnesium</keyword>
<feature type="binding site" evidence="2">
    <location>
        <position position="147"/>
    </location>
    <ligand>
        <name>Mg(2+)</name>
        <dbReference type="ChEBI" id="CHEBI:18420"/>
        <label>1</label>
    </ligand>
</feature>
<dbReference type="GO" id="GO:0009030">
    <property type="term" value="F:thiamine-phosphate kinase activity"/>
    <property type="evidence" value="ECO:0007669"/>
    <property type="project" value="UniProtKB-UniRule"/>
</dbReference>
<comment type="similarity">
    <text evidence="2">Belongs to the thiamine-monophosphate kinase family.</text>
</comment>
<feature type="region of interest" description="Disordered" evidence="3">
    <location>
        <begin position="1"/>
        <end position="27"/>
    </location>
</feature>
<dbReference type="GO" id="GO:0009228">
    <property type="term" value="P:thiamine biosynthetic process"/>
    <property type="evidence" value="ECO:0007669"/>
    <property type="project" value="UniProtKB-KW"/>
</dbReference>
<feature type="domain" description="PurM-like C-terminal" evidence="5">
    <location>
        <begin position="177"/>
        <end position="337"/>
    </location>
</feature>
<dbReference type="PIRSF" id="PIRSF005303">
    <property type="entry name" value="Thiam_monoph_kin"/>
    <property type="match status" value="1"/>
</dbReference>
<sequence length="354" mass="35847">MSEAGGPFDPRANAPSETGGGPATATSRPGEFEIIERYLAPLASDPGAAGLSDDAAVITAEPGTDLVVTKDALAADVHFFADDPPGSIASKVLRANLSDLAAKGATPAGYLMALALPSDWTADWLEAFVAGLADDQDRYGITLLGGDTLKASGGLTISITAFGRLPAGSIVRRSGAKPGDRVFVTGTIGDAALGLALRFEPGKASAWGLDDAMAAHLADRYLWPQPRTTAAAAVRRFASAALDVSDGLIGDLAHMASSSGVAARIGAADVPLSPAVAQASRIDPAAFEMALTGGDDFEILASVPEQSCDGFRDALTAIGVPVTEIGSIEAGEGIVVVGRDGQPMTLAGTSFSHF</sequence>
<dbReference type="RefSeq" id="WP_306885869.1">
    <property type="nucleotide sequence ID" value="NZ_JAUSUL010000002.1"/>
</dbReference>
<feature type="binding site" evidence="2">
    <location>
        <position position="295"/>
    </location>
    <ligand>
        <name>substrate</name>
    </ligand>
</feature>
<dbReference type="InterPro" id="IPR036676">
    <property type="entry name" value="PurM-like_C_sf"/>
</dbReference>
<keyword evidence="7" id="KW-1185">Reference proteome</keyword>
<comment type="caution">
    <text evidence="6">The sequence shown here is derived from an EMBL/GenBank/DDBJ whole genome shotgun (WGS) entry which is preliminary data.</text>
</comment>
<keyword evidence="2 6" id="KW-0418">Kinase</keyword>
<feature type="binding site" evidence="2">
    <location>
        <position position="78"/>
    </location>
    <ligand>
        <name>substrate</name>
    </ligand>
</feature>
<dbReference type="PANTHER" id="PTHR30270">
    <property type="entry name" value="THIAMINE-MONOPHOSPHATE KINASE"/>
    <property type="match status" value="1"/>
</dbReference>
<feature type="binding site" evidence="2">
    <location>
        <position position="245"/>
    </location>
    <ligand>
        <name>ATP</name>
        <dbReference type="ChEBI" id="CHEBI:30616"/>
    </ligand>
</feature>
<comment type="catalytic activity">
    <reaction evidence="2">
        <text>thiamine phosphate + ATP = thiamine diphosphate + ADP</text>
        <dbReference type="Rhea" id="RHEA:15913"/>
        <dbReference type="ChEBI" id="CHEBI:30616"/>
        <dbReference type="ChEBI" id="CHEBI:37575"/>
        <dbReference type="ChEBI" id="CHEBI:58937"/>
        <dbReference type="ChEBI" id="CHEBI:456216"/>
        <dbReference type="EC" id="2.7.4.16"/>
    </reaction>
</comment>
<dbReference type="Pfam" id="PF02769">
    <property type="entry name" value="AIRS_C"/>
    <property type="match status" value="1"/>
</dbReference>
<feature type="binding site" evidence="2">
    <location>
        <position position="69"/>
    </location>
    <ligand>
        <name>Mg(2+)</name>
        <dbReference type="ChEBI" id="CHEBI:18420"/>
        <label>4</label>
    </ligand>
</feature>
<feature type="binding site" evidence="2">
    <location>
        <position position="71"/>
    </location>
    <ligand>
        <name>Mg(2+)</name>
        <dbReference type="ChEBI" id="CHEBI:18420"/>
        <label>2</label>
    </ligand>
</feature>
<keyword evidence="2" id="KW-0067">ATP-binding</keyword>
<name>A0AAE3VNT7_9HYPH</name>
<dbReference type="GO" id="GO:0000287">
    <property type="term" value="F:magnesium ion binding"/>
    <property type="evidence" value="ECO:0007669"/>
    <property type="project" value="UniProtKB-UniRule"/>
</dbReference>
<comment type="miscellaneous">
    <text evidence="2">Reaction mechanism of ThiL seems to utilize a direct, inline transfer of the gamma-phosphate of ATP to TMP rather than a phosphorylated enzyme intermediate.</text>
</comment>
<feature type="binding site" evidence="2">
    <location>
        <position position="246"/>
    </location>
    <ligand>
        <name>Mg(2+)</name>
        <dbReference type="ChEBI" id="CHEBI:18420"/>
        <label>5</label>
    </ligand>
</feature>
<comment type="caution">
    <text evidence="2">Lacks conserved residue(s) required for the propagation of feature annotation.</text>
</comment>
<feature type="binding site" evidence="2">
    <location>
        <position position="173"/>
    </location>
    <ligand>
        <name>ATP</name>
        <dbReference type="ChEBI" id="CHEBI:30616"/>
    </ligand>
</feature>
<protein>
    <recommendedName>
        <fullName evidence="2">Thiamine-monophosphate kinase</fullName>
        <shortName evidence="2">TMP kinase</shortName>
        <shortName evidence="2">Thiamine-phosphate kinase</shortName>
        <ecNumber evidence="2">2.7.4.16</ecNumber>
    </recommendedName>
</protein>
<feature type="binding site" evidence="2">
    <location>
        <position position="54"/>
    </location>
    <ligand>
        <name>Mg(2+)</name>
        <dbReference type="ChEBI" id="CHEBI:18420"/>
        <label>3</label>
    </ligand>
</feature>
<organism evidence="6 7">
    <name type="scientific">Amorphus orientalis</name>
    <dbReference type="NCBI Taxonomy" id="649198"/>
    <lineage>
        <taxon>Bacteria</taxon>
        <taxon>Pseudomonadati</taxon>
        <taxon>Pseudomonadota</taxon>
        <taxon>Alphaproteobacteria</taxon>
        <taxon>Hyphomicrobiales</taxon>
        <taxon>Amorphaceae</taxon>
        <taxon>Amorphus</taxon>
    </lineage>
</organism>
<evidence type="ECO:0000313" key="7">
    <source>
        <dbReference type="Proteomes" id="UP001229244"/>
    </source>
</evidence>
<dbReference type="PANTHER" id="PTHR30270:SF0">
    <property type="entry name" value="THIAMINE-MONOPHOSPHATE KINASE"/>
    <property type="match status" value="1"/>
</dbReference>
<evidence type="ECO:0000256" key="3">
    <source>
        <dbReference type="SAM" id="MobiDB-lite"/>
    </source>
</evidence>
<feature type="binding site" evidence="2">
    <location>
        <position position="351"/>
    </location>
    <ligand>
        <name>substrate</name>
    </ligand>
</feature>